<accession>A0AAV8VIM4</accession>
<organism evidence="2 3">
    <name type="scientific">Exocentrus adspersus</name>
    <dbReference type="NCBI Taxonomy" id="1586481"/>
    <lineage>
        <taxon>Eukaryota</taxon>
        <taxon>Metazoa</taxon>
        <taxon>Ecdysozoa</taxon>
        <taxon>Arthropoda</taxon>
        <taxon>Hexapoda</taxon>
        <taxon>Insecta</taxon>
        <taxon>Pterygota</taxon>
        <taxon>Neoptera</taxon>
        <taxon>Endopterygota</taxon>
        <taxon>Coleoptera</taxon>
        <taxon>Polyphaga</taxon>
        <taxon>Cucujiformia</taxon>
        <taxon>Chrysomeloidea</taxon>
        <taxon>Cerambycidae</taxon>
        <taxon>Lamiinae</taxon>
        <taxon>Acanthocinini</taxon>
        <taxon>Exocentrus</taxon>
    </lineage>
</organism>
<keyword evidence="3" id="KW-1185">Reference proteome</keyword>
<dbReference type="EMBL" id="JANEYG010000080">
    <property type="protein sequence ID" value="KAJ8914073.1"/>
    <property type="molecule type" value="Genomic_DNA"/>
</dbReference>
<dbReference type="AlphaFoldDB" id="A0AAV8VIM4"/>
<evidence type="ECO:0000313" key="2">
    <source>
        <dbReference type="EMBL" id="KAJ8914073.1"/>
    </source>
</evidence>
<feature type="compositionally biased region" description="Basic and acidic residues" evidence="1">
    <location>
        <begin position="84"/>
        <end position="94"/>
    </location>
</feature>
<comment type="caution">
    <text evidence="2">The sequence shown here is derived from an EMBL/GenBank/DDBJ whole genome shotgun (WGS) entry which is preliminary data.</text>
</comment>
<evidence type="ECO:0000313" key="3">
    <source>
        <dbReference type="Proteomes" id="UP001159042"/>
    </source>
</evidence>
<feature type="compositionally biased region" description="Acidic residues" evidence="1">
    <location>
        <begin position="95"/>
        <end position="111"/>
    </location>
</feature>
<feature type="compositionally biased region" description="Polar residues" evidence="1">
    <location>
        <begin position="69"/>
        <end position="83"/>
    </location>
</feature>
<proteinExistence type="predicted"/>
<sequence length="111" mass="12989">MPPCESELTQQFLRASYIANIWCNAHRKLTTELSPIDHGWKIIENKYEFDWFKGDQLPQLVNDVVFQPLQENSDSQSETQSKTTDLETSDRESEINEFDDSDEELENSLIF</sequence>
<feature type="region of interest" description="Disordered" evidence="1">
    <location>
        <begin position="68"/>
        <end position="111"/>
    </location>
</feature>
<protein>
    <submittedName>
        <fullName evidence="2">Uncharacterized protein</fullName>
    </submittedName>
</protein>
<name>A0AAV8VIM4_9CUCU</name>
<dbReference type="Proteomes" id="UP001159042">
    <property type="component" value="Unassembled WGS sequence"/>
</dbReference>
<gene>
    <name evidence="2" type="ORF">NQ315_014267</name>
</gene>
<reference evidence="2 3" key="1">
    <citation type="journal article" date="2023" name="Insect Mol. Biol.">
        <title>Genome sequencing provides insights into the evolution of gene families encoding plant cell wall-degrading enzymes in longhorned beetles.</title>
        <authorList>
            <person name="Shin N.R."/>
            <person name="Okamura Y."/>
            <person name="Kirsch R."/>
            <person name="Pauchet Y."/>
        </authorList>
    </citation>
    <scope>NUCLEOTIDE SEQUENCE [LARGE SCALE GENOMIC DNA]</scope>
    <source>
        <strain evidence="2">EAD_L_NR</strain>
    </source>
</reference>
<evidence type="ECO:0000256" key="1">
    <source>
        <dbReference type="SAM" id="MobiDB-lite"/>
    </source>
</evidence>